<evidence type="ECO:0000256" key="2">
    <source>
        <dbReference type="ARBA" id="ARBA00061115"/>
    </source>
</evidence>
<proteinExistence type="inferred from homology"/>
<evidence type="ECO:0000256" key="4">
    <source>
        <dbReference type="ARBA" id="ARBA00074799"/>
    </source>
</evidence>
<comment type="similarity">
    <text evidence="2">Belongs to the nucleoside triphosphate pyrophosphohydrolase family.</text>
</comment>
<dbReference type="GO" id="GO:0006950">
    <property type="term" value="P:response to stress"/>
    <property type="evidence" value="ECO:0007669"/>
    <property type="project" value="UniProtKB-ARBA"/>
</dbReference>
<dbReference type="CDD" id="cd11528">
    <property type="entry name" value="NTP-PPase_MazG_Nterm"/>
    <property type="match status" value="1"/>
</dbReference>
<evidence type="ECO:0000256" key="5">
    <source>
        <dbReference type="SAM" id="Coils"/>
    </source>
</evidence>
<dbReference type="FunFam" id="1.10.287.1080:FF:000001">
    <property type="entry name" value="Nucleoside triphosphate pyrophosphohydrolase"/>
    <property type="match status" value="1"/>
</dbReference>
<gene>
    <name evidence="7" type="ORF">EMK97_15905</name>
</gene>
<evidence type="ECO:0000313" key="7">
    <source>
        <dbReference type="EMBL" id="QBG37105.1"/>
    </source>
</evidence>
<keyword evidence="7" id="KW-0378">Hydrolase</keyword>
<accession>A0A4P6PBL8</accession>
<dbReference type="GO" id="GO:0046081">
    <property type="term" value="P:dUTP catabolic process"/>
    <property type="evidence" value="ECO:0007669"/>
    <property type="project" value="TreeGrafter"/>
</dbReference>
<protein>
    <recommendedName>
        <fullName evidence="4">Nucleoside triphosphate pyrophosphohydrolase</fullName>
        <ecNumber evidence="3">3.6.1.8</ecNumber>
    </recommendedName>
</protein>
<keyword evidence="8" id="KW-1185">Reference proteome</keyword>
<dbReference type="EC" id="3.6.1.8" evidence="3"/>
<dbReference type="Proteomes" id="UP000290244">
    <property type="component" value="Chromosome"/>
</dbReference>
<dbReference type="GO" id="GO:0006203">
    <property type="term" value="P:dGTP catabolic process"/>
    <property type="evidence" value="ECO:0007669"/>
    <property type="project" value="TreeGrafter"/>
</dbReference>
<evidence type="ECO:0000256" key="3">
    <source>
        <dbReference type="ARBA" id="ARBA00066372"/>
    </source>
</evidence>
<evidence type="ECO:0000256" key="1">
    <source>
        <dbReference type="ARBA" id="ARBA00052141"/>
    </source>
</evidence>
<sequence length="286" mass="33009">MRKHTLKDTSTKLTSTPSIDKLRWIMKSLRDPESGCPWDLKQDFASITRHTIEEAYEVVDAIEQKDYSALEKELGDLLFQVIFYSQLGEERAYFSFDSVIAAICEKLIRRHPHVFSDLDFTSDEQIKANWENEKIKERQQKHLSESEQSTQVSILADIPKSLPALAQAAKIQKRCAHVGFDWHNINDVFAKVKEEVAEVEAELTNADNEKALAEELGDLMFAVVNVCRHAKQDPETLLRHANQKFTKRFQQVEQQVTDSGKSFTEHNLDELEVYWQAVKRQEKAKS</sequence>
<dbReference type="CDD" id="cd11529">
    <property type="entry name" value="NTP-PPase_MazG_Cterm"/>
    <property type="match status" value="1"/>
</dbReference>
<dbReference type="InterPro" id="IPR048011">
    <property type="entry name" value="NTP-PPase_MazG-like_C"/>
</dbReference>
<organism evidence="7 8">
    <name type="scientific">Litorilituus sediminis</name>
    <dbReference type="NCBI Taxonomy" id="718192"/>
    <lineage>
        <taxon>Bacteria</taxon>
        <taxon>Pseudomonadati</taxon>
        <taxon>Pseudomonadota</taxon>
        <taxon>Gammaproteobacteria</taxon>
        <taxon>Alteromonadales</taxon>
        <taxon>Colwelliaceae</taxon>
        <taxon>Litorilituus</taxon>
    </lineage>
</organism>
<evidence type="ECO:0000313" key="8">
    <source>
        <dbReference type="Proteomes" id="UP000290244"/>
    </source>
</evidence>
<dbReference type="Pfam" id="PF03819">
    <property type="entry name" value="MazG"/>
    <property type="match status" value="2"/>
</dbReference>
<reference evidence="7 8" key="1">
    <citation type="submission" date="2018-12" db="EMBL/GenBank/DDBJ databases">
        <title>Complete genome of Litorilituus sediminis.</title>
        <authorList>
            <person name="Liu A."/>
            <person name="Rong J."/>
        </authorList>
    </citation>
    <scope>NUCLEOTIDE SEQUENCE [LARGE SCALE GENOMIC DNA]</scope>
    <source>
        <strain evidence="7 8">JCM 17549</strain>
    </source>
</reference>
<dbReference type="InterPro" id="IPR011551">
    <property type="entry name" value="NTP_PyrPHydrolase_MazG"/>
</dbReference>
<dbReference type="InterPro" id="IPR004518">
    <property type="entry name" value="MazG-like_dom"/>
</dbReference>
<dbReference type="GO" id="GO:0046047">
    <property type="term" value="P:TTP catabolic process"/>
    <property type="evidence" value="ECO:0007669"/>
    <property type="project" value="TreeGrafter"/>
</dbReference>
<keyword evidence="5" id="KW-0175">Coiled coil</keyword>
<dbReference type="PANTHER" id="PTHR30522:SF0">
    <property type="entry name" value="NUCLEOSIDE TRIPHOSPHATE PYROPHOSPHOHYDROLASE"/>
    <property type="match status" value="1"/>
</dbReference>
<dbReference type="GO" id="GO:0046076">
    <property type="term" value="P:dTTP catabolic process"/>
    <property type="evidence" value="ECO:0007669"/>
    <property type="project" value="TreeGrafter"/>
</dbReference>
<dbReference type="GO" id="GO:0046052">
    <property type="term" value="P:UTP catabolic process"/>
    <property type="evidence" value="ECO:0007669"/>
    <property type="project" value="TreeGrafter"/>
</dbReference>
<dbReference type="SUPFAM" id="SSF101386">
    <property type="entry name" value="all-alpha NTP pyrophosphatases"/>
    <property type="match status" value="2"/>
</dbReference>
<feature type="coiled-coil region" evidence="5">
    <location>
        <begin position="189"/>
        <end position="216"/>
    </location>
</feature>
<comment type="catalytic activity">
    <reaction evidence="1">
        <text>ATP + H2O = AMP + diphosphate + H(+)</text>
        <dbReference type="Rhea" id="RHEA:14245"/>
        <dbReference type="ChEBI" id="CHEBI:15377"/>
        <dbReference type="ChEBI" id="CHEBI:15378"/>
        <dbReference type="ChEBI" id="CHEBI:30616"/>
        <dbReference type="ChEBI" id="CHEBI:33019"/>
        <dbReference type="ChEBI" id="CHEBI:456215"/>
        <dbReference type="EC" id="3.6.1.8"/>
    </reaction>
</comment>
<dbReference type="InterPro" id="IPR048015">
    <property type="entry name" value="NTP-PPase_MazG-like_N"/>
</dbReference>
<dbReference type="AlphaFoldDB" id="A0A4P6PBL8"/>
<dbReference type="EMBL" id="CP034759">
    <property type="protein sequence ID" value="QBG37105.1"/>
    <property type="molecule type" value="Genomic_DNA"/>
</dbReference>
<dbReference type="GO" id="GO:0046061">
    <property type="term" value="P:dATP catabolic process"/>
    <property type="evidence" value="ECO:0007669"/>
    <property type="project" value="TreeGrafter"/>
</dbReference>
<feature type="domain" description="NTP pyrophosphohydrolase MazG-like" evidence="6">
    <location>
        <begin position="190"/>
        <end position="254"/>
    </location>
</feature>
<dbReference type="NCBIfam" id="TIGR00444">
    <property type="entry name" value="mazG"/>
    <property type="match status" value="1"/>
</dbReference>
<evidence type="ECO:0000259" key="6">
    <source>
        <dbReference type="Pfam" id="PF03819"/>
    </source>
</evidence>
<dbReference type="Gene3D" id="1.10.287.1080">
    <property type="entry name" value="MazG-like"/>
    <property type="match status" value="2"/>
</dbReference>
<name>A0A4P6PBL8_9GAMM</name>
<dbReference type="KEGG" id="lsd:EMK97_15905"/>
<dbReference type="GO" id="GO:0047693">
    <property type="term" value="F:ATP diphosphatase activity"/>
    <property type="evidence" value="ECO:0007669"/>
    <property type="project" value="UniProtKB-EC"/>
</dbReference>
<feature type="domain" description="NTP pyrophosphohydrolase MazG-like" evidence="6">
    <location>
        <begin position="42"/>
        <end position="115"/>
    </location>
</feature>
<dbReference type="NCBIfam" id="NF007113">
    <property type="entry name" value="PRK09562.1"/>
    <property type="match status" value="1"/>
</dbReference>
<dbReference type="PANTHER" id="PTHR30522">
    <property type="entry name" value="NUCLEOSIDE TRIPHOSPHATE PYROPHOSPHOHYDROLASE"/>
    <property type="match status" value="1"/>
</dbReference>
<dbReference type="OrthoDB" id="9808939at2"/>
<dbReference type="FunFam" id="1.10.287.1080:FF:000003">
    <property type="entry name" value="Nucleoside triphosphate pyrophosphohydrolase"/>
    <property type="match status" value="1"/>
</dbReference>
<dbReference type="RefSeq" id="WP_130603774.1">
    <property type="nucleotide sequence ID" value="NZ_CP034759.1"/>
</dbReference>